<feature type="chain" id="PRO_5046276634" evidence="1">
    <location>
        <begin position="28"/>
        <end position="163"/>
    </location>
</feature>
<evidence type="ECO:0000313" key="3">
    <source>
        <dbReference type="Proteomes" id="UP001359781"/>
    </source>
</evidence>
<evidence type="ECO:0000313" key="2">
    <source>
        <dbReference type="EMBL" id="MEJ4099896.1"/>
    </source>
</evidence>
<keyword evidence="1" id="KW-0732">Signal</keyword>
<organism evidence="2 3">
    <name type="scientific">Corynebacterium mastitidis</name>
    <dbReference type="NCBI Taxonomy" id="161890"/>
    <lineage>
        <taxon>Bacteria</taxon>
        <taxon>Bacillati</taxon>
        <taxon>Actinomycetota</taxon>
        <taxon>Actinomycetes</taxon>
        <taxon>Mycobacteriales</taxon>
        <taxon>Corynebacteriaceae</taxon>
        <taxon>Corynebacterium</taxon>
    </lineage>
</organism>
<keyword evidence="3" id="KW-1185">Reference proteome</keyword>
<evidence type="ECO:0000256" key="1">
    <source>
        <dbReference type="SAM" id="SignalP"/>
    </source>
</evidence>
<proteinExistence type="predicted"/>
<comment type="caution">
    <text evidence="2">The sequence shown here is derived from an EMBL/GenBank/DDBJ whole genome shotgun (WGS) entry which is preliminary data.</text>
</comment>
<reference evidence="2 3" key="1">
    <citation type="submission" date="2024-02" db="EMBL/GenBank/DDBJ databases">
        <title>Whole genome sequencing and characterization of Corynebacterium isolated from the ocular surface of dry eye disease sufferers.</title>
        <authorList>
            <person name="Naqvi M."/>
        </authorList>
    </citation>
    <scope>NUCLEOTIDE SEQUENCE [LARGE SCALE GENOMIC DNA]</scope>
    <source>
        <strain evidence="2 3">PCRF</strain>
    </source>
</reference>
<dbReference type="EMBL" id="JBAHVJ010000005">
    <property type="protein sequence ID" value="MEJ4099896.1"/>
    <property type="molecule type" value="Genomic_DNA"/>
</dbReference>
<dbReference type="Proteomes" id="UP001359781">
    <property type="component" value="Unassembled WGS sequence"/>
</dbReference>
<dbReference type="RefSeq" id="WP_337890173.1">
    <property type="nucleotide sequence ID" value="NZ_JBAHVI010000005.1"/>
</dbReference>
<accession>A0ABU8NY53</accession>
<name>A0ABU8NY53_9CORY</name>
<protein>
    <submittedName>
        <fullName evidence="2">Uncharacterized protein</fullName>
    </submittedName>
</protein>
<feature type="signal peptide" evidence="1">
    <location>
        <begin position="1"/>
        <end position="27"/>
    </location>
</feature>
<gene>
    <name evidence="2" type="ORF">V5S96_05915</name>
</gene>
<sequence length="163" mass="17576">MRKSLTRIMTAATIALTTIATPATSHADPDVEPAVKETYTALLTEGDAESGLEILQDLQESDDPWGEYASLNVDESSDGIAALQKYPNEYIDSQDEHKEVGLSDGTYFYMEGEEPASDYERNRADFLEKAACVGATAVATGAHSCRCESEVPVCGRLAVTMNS</sequence>